<feature type="domain" description="Smf/DprA SLOG" evidence="2">
    <location>
        <begin position="82"/>
        <end position="290"/>
    </location>
</feature>
<dbReference type="InterPro" id="IPR036388">
    <property type="entry name" value="WH-like_DNA-bd_sf"/>
</dbReference>
<dbReference type="InterPro" id="IPR003488">
    <property type="entry name" value="DprA"/>
</dbReference>
<dbReference type="Pfam" id="PF17782">
    <property type="entry name" value="WHD_DprA"/>
    <property type="match status" value="1"/>
</dbReference>
<dbReference type="InterPro" id="IPR010994">
    <property type="entry name" value="RuvA_2-like"/>
</dbReference>
<dbReference type="PANTHER" id="PTHR43022:SF1">
    <property type="entry name" value="PROTEIN SMF"/>
    <property type="match status" value="1"/>
</dbReference>
<dbReference type="InterPro" id="IPR057666">
    <property type="entry name" value="DrpA_SLOG"/>
</dbReference>
<dbReference type="Gene3D" id="1.10.10.10">
    <property type="entry name" value="Winged helix-like DNA-binding domain superfamily/Winged helix DNA-binding domain"/>
    <property type="match status" value="1"/>
</dbReference>
<dbReference type="Pfam" id="PF02481">
    <property type="entry name" value="DNA_processg_A"/>
    <property type="match status" value="1"/>
</dbReference>
<dbReference type="InterPro" id="IPR041614">
    <property type="entry name" value="DprA_WH"/>
</dbReference>
<feature type="domain" description="DprA winged helix" evidence="3">
    <location>
        <begin position="314"/>
        <end position="364"/>
    </location>
</feature>
<protein>
    <submittedName>
        <fullName evidence="4">DNA-protecting protein DprA</fullName>
    </submittedName>
</protein>
<reference evidence="4 5" key="1">
    <citation type="submission" date="2020-08" db="EMBL/GenBank/DDBJ databases">
        <title>Bridging the membrane lipid divide: bacteria of the FCB group superphylum have the potential to synthesize archaeal ether lipids.</title>
        <authorList>
            <person name="Villanueva L."/>
            <person name="Von Meijenfeldt F.A.B."/>
            <person name="Westbye A.B."/>
            <person name="Yadav S."/>
            <person name="Hopmans E.C."/>
            <person name="Dutilh B.E."/>
            <person name="Sinninghe Damste J.S."/>
        </authorList>
    </citation>
    <scope>NUCLEOTIDE SEQUENCE [LARGE SCALE GENOMIC DNA]</scope>
    <source>
        <strain evidence="4">NIOZ-UU27</strain>
    </source>
</reference>
<dbReference type="Proteomes" id="UP000650524">
    <property type="component" value="Unassembled WGS sequence"/>
</dbReference>
<dbReference type="AlphaFoldDB" id="A0A8J6T1Z7"/>
<dbReference type="EMBL" id="JACNJD010000124">
    <property type="protein sequence ID" value="MBC8176300.1"/>
    <property type="molecule type" value="Genomic_DNA"/>
</dbReference>
<dbReference type="Gene3D" id="3.40.50.450">
    <property type="match status" value="1"/>
</dbReference>
<evidence type="ECO:0000259" key="3">
    <source>
        <dbReference type="Pfam" id="PF17782"/>
    </source>
</evidence>
<gene>
    <name evidence="4" type="primary">dprA</name>
    <name evidence="4" type="ORF">H8E19_02760</name>
</gene>
<proteinExistence type="inferred from homology"/>
<evidence type="ECO:0000313" key="4">
    <source>
        <dbReference type="EMBL" id="MBC8176300.1"/>
    </source>
</evidence>
<comment type="caution">
    <text evidence="4">The sequence shown here is derived from an EMBL/GenBank/DDBJ whole genome shotgun (WGS) entry which is preliminary data.</text>
</comment>
<dbReference type="SUPFAM" id="SSF102405">
    <property type="entry name" value="MCP/YpsA-like"/>
    <property type="match status" value="1"/>
</dbReference>
<dbReference type="SUPFAM" id="SSF47781">
    <property type="entry name" value="RuvA domain 2-like"/>
    <property type="match status" value="1"/>
</dbReference>
<evidence type="ECO:0000259" key="2">
    <source>
        <dbReference type="Pfam" id="PF02481"/>
    </source>
</evidence>
<dbReference type="PANTHER" id="PTHR43022">
    <property type="entry name" value="PROTEIN SMF"/>
    <property type="match status" value="1"/>
</dbReference>
<comment type="similarity">
    <text evidence="1">Belongs to the DprA/Smf family.</text>
</comment>
<dbReference type="GO" id="GO:0009294">
    <property type="term" value="P:DNA-mediated transformation"/>
    <property type="evidence" value="ECO:0007669"/>
    <property type="project" value="InterPro"/>
</dbReference>
<evidence type="ECO:0000313" key="5">
    <source>
        <dbReference type="Proteomes" id="UP000650524"/>
    </source>
</evidence>
<sequence length="368" mass="40009">MNAQDKKIAWLSLYMIPGLGNAVLKRLIEKLGDPEAVFKADLAELMNVEGMRRDIARKIMNRSLDTEAEKELRDAERCHARIIAYTDPAYPAFLREIYNPPMLLYARGREIPLGQTFVGVVGSRNPTHYGRKAAEKIALGLARRGAGVVSGLARGIDAAAHRGCLRGNGFTIAVLGTGIDVVYPASNKALFEQIETKGAIVSEFLTGTPPEPWNFPIRNRIISGLSRGIAVVEATKKSGSLITASLALDQGRDVFAVPGSIDSFKSTGTHFLIKQGAKLIEHGDDILDELGFVGKEAVGKGIPGKTGSAHQDMNESERKVYEIVGDYPMHMDNIVRLGNMEVGKVAGILMKMELEGIVKQLPGKMFVR</sequence>
<evidence type="ECO:0000256" key="1">
    <source>
        <dbReference type="ARBA" id="ARBA00006525"/>
    </source>
</evidence>
<name>A0A8J6T1Z7_9DELT</name>
<accession>A0A8J6T1Z7</accession>
<organism evidence="4 5">
    <name type="scientific">Candidatus Desulfacyla euxinica</name>
    <dbReference type="NCBI Taxonomy" id="2841693"/>
    <lineage>
        <taxon>Bacteria</taxon>
        <taxon>Deltaproteobacteria</taxon>
        <taxon>Candidatus Desulfacyla</taxon>
    </lineage>
</organism>
<dbReference type="NCBIfam" id="TIGR00732">
    <property type="entry name" value="dprA"/>
    <property type="match status" value="1"/>
</dbReference>